<reference evidence="10" key="1">
    <citation type="journal article" date="2019" name="Int. J. Syst. Evol. Microbiol.">
        <title>The Global Catalogue of Microorganisms (GCM) 10K type strain sequencing project: providing services to taxonomists for standard genome sequencing and annotation.</title>
        <authorList>
            <consortium name="The Broad Institute Genomics Platform"/>
            <consortium name="The Broad Institute Genome Sequencing Center for Infectious Disease"/>
            <person name="Wu L."/>
            <person name="Ma J."/>
        </authorList>
    </citation>
    <scope>NUCLEOTIDE SEQUENCE [LARGE SCALE GENOMIC DNA]</scope>
    <source>
        <strain evidence="10">JCM 17555</strain>
    </source>
</reference>
<dbReference type="EC" id="4.1.1.17" evidence="6"/>
<evidence type="ECO:0000256" key="7">
    <source>
        <dbReference type="ARBA" id="ARBA00049127"/>
    </source>
</evidence>
<gene>
    <name evidence="9" type="ORF">GCM10022278_13960</name>
</gene>
<dbReference type="PANTHER" id="PTHR11482">
    <property type="entry name" value="ARGININE/DIAMINOPIMELATE/ORNITHINE DECARBOXYLASE"/>
    <property type="match status" value="1"/>
</dbReference>
<evidence type="ECO:0000256" key="5">
    <source>
        <dbReference type="ARBA" id="ARBA00034115"/>
    </source>
</evidence>
<evidence type="ECO:0000256" key="6">
    <source>
        <dbReference type="ARBA" id="ARBA00034138"/>
    </source>
</evidence>
<dbReference type="InterPro" id="IPR022644">
    <property type="entry name" value="De-COase2_N"/>
</dbReference>
<dbReference type="SUPFAM" id="SSF50621">
    <property type="entry name" value="Alanine racemase C-terminal domain-like"/>
    <property type="match status" value="1"/>
</dbReference>
<organism evidence="9 10">
    <name type="scientific">Allohahella marinimesophila</name>
    <dbReference type="NCBI Taxonomy" id="1054972"/>
    <lineage>
        <taxon>Bacteria</taxon>
        <taxon>Pseudomonadati</taxon>
        <taxon>Pseudomonadota</taxon>
        <taxon>Gammaproteobacteria</taxon>
        <taxon>Oceanospirillales</taxon>
        <taxon>Hahellaceae</taxon>
        <taxon>Allohahella</taxon>
    </lineage>
</organism>
<comment type="pathway">
    <text evidence="5">Amine and polyamine biosynthesis; putrescine biosynthesis via L-ornithine pathway; putrescine from L-ornithine: step 1/1.</text>
</comment>
<evidence type="ECO:0000256" key="2">
    <source>
        <dbReference type="ARBA" id="ARBA00008872"/>
    </source>
</evidence>
<dbReference type="RefSeq" id="WP_344804691.1">
    <property type="nucleotide sequence ID" value="NZ_BAABBO010000007.1"/>
</dbReference>
<evidence type="ECO:0000313" key="9">
    <source>
        <dbReference type="EMBL" id="GAA3956611.1"/>
    </source>
</evidence>
<keyword evidence="10" id="KW-1185">Reference proteome</keyword>
<evidence type="ECO:0000256" key="3">
    <source>
        <dbReference type="ARBA" id="ARBA00022898"/>
    </source>
</evidence>
<evidence type="ECO:0000256" key="1">
    <source>
        <dbReference type="ARBA" id="ARBA00001933"/>
    </source>
</evidence>
<dbReference type="InterPro" id="IPR002433">
    <property type="entry name" value="Orn_de-COase"/>
</dbReference>
<evidence type="ECO:0000313" key="10">
    <source>
        <dbReference type="Proteomes" id="UP001501337"/>
    </source>
</evidence>
<dbReference type="Gene3D" id="3.20.20.10">
    <property type="entry name" value="Alanine racemase"/>
    <property type="match status" value="1"/>
</dbReference>
<dbReference type="PROSITE" id="PS00879">
    <property type="entry name" value="ODR_DC_2_2"/>
    <property type="match status" value="1"/>
</dbReference>
<dbReference type="InterPro" id="IPR022657">
    <property type="entry name" value="De-COase2_CS"/>
</dbReference>
<feature type="domain" description="Orn/DAP/Arg decarboxylase 2 N-terminal" evidence="8">
    <location>
        <begin position="38"/>
        <end position="274"/>
    </location>
</feature>
<dbReference type="Gene3D" id="2.40.37.10">
    <property type="entry name" value="Lyase, Ornithine Decarboxylase, Chain A, domain 1"/>
    <property type="match status" value="1"/>
</dbReference>
<comment type="catalytic activity">
    <reaction evidence="7">
        <text>L-ornithine + H(+) = putrescine + CO2</text>
        <dbReference type="Rhea" id="RHEA:22964"/>
        <dbReference type="ChEBI" id="CHEBI:15378"/>
        <dbReference type="ChEBI" id="CHEBI:16526"/>
        <dbReference type="ChEBI" id="CHEBI:46911"/>
        <dbReference type="ChEBI" id="CHEBI:326268"/>
        <dbReference type="EC" id="4.1.1.17"/>
    </reaction>
</comment>
<dbReference type="InterPro" id="IPR029066">
    <property type="entry name" value="PLP-binding_barrel"/>
</dbReference>
<keyword evidence="4" id="KW-0456">Lyase</keyword>
<dbReference type="PROSITE" id="PS00878">
    <property type="entry name" value="ODR_DC_2_1"/>
    <property type="match status" value="1"/>
</dbReference>
<name>A0ABP7NYH9_9GAMM</name>
<evidence type="ECO:0000259" key="8">
    <source>
        <dbReference type="Pfam" id="PF02784"/>
    </source>
</evidence>
<dbReference type="InterPro" id="IPR022653">
    <property type="entry name" value="De-COase2_pyr-phos_BS"/>
</dbReference>
<protein>
    <recommendedName>
        <fullName evidence="6">ornithine decarboxylase</fullName>
        <ecNumber evidence="6">4.1.1.17</ecNumber>
    </recommendedName>
</protein>
<dbReference type="CDD" id="cd00622">
    <property type="entry name" value="PLPDE_III_ODC"/>
    <property type="match status" value="1"/>
</dbReference>
<keyword evidence="3" id="KW-0663">Pyridoxal phosphate</keyword>
<dbReference type="SUPFAM" id="SSF51419">
    <property type="entry name" value="PLP-binding barrel"/>
    <property type="match status" value="1"/>
</dbReference>
<comment type="similarity">
    <text evidence="2">Belongs to the Orn/Lys/Arg decarboxylase class-II family.</text>
</comment>
<comment type="caution">
    <text evidence="9">The sequence shown here is derived from an EMBL/GenBank/DDBJ whole genome shotgun (WGS) entry which is preliminary data.</text>
</comment>
<comment type="cofactor">
    <cofactor evidence="1">
        <name>pyridoxal 5'-phosphate</name>
        <dbReference type="ChEBI" id="CHEBI:597326"/>
    </cofactor>
</comment>
<proteinExistence type="inferred from homology"/>
<dbReference type="EMBL" id="BAABBO010000007">
    <property type="protein sequence ID" value="GAA3956611.1"/>
    <property type="molecule type" value="Genomic_DNA"/>
</dbReference>
<dbReference type="InterPro" id="IPR000183">
    <property type="entry name" value="Orn/DAP/Arg_de-COase"/>
</dbReference>
<accession>A0ABP7NYH9</accession>
<dbReference type="PRINTS" id="PR01182">
    <property type="entry name" value="ORNDCRBXLASE"/>
</dbReference>
<sequence>MSDQTSINVSDYYDTDTFKRIKAFSEGRETPFLVIDTATINRQYDEMTDAFPYANVYYAVKANPAPEVLTMLRDKGSNFDIASIYELEKVLALGVTPDRISFGNTIKKSRDVRAFFEKGVRMYATDSEADLRNIAKAAPGSKIYVRILTEGTLTADWPLSRKFGCQTDMAMDLMILARDLGLVPYGVSFHVGSQQRDIGAWDAALAKVKVIFERLRKEDGIELKMINMGGGFPANYLTRTNDLKTYAEEITRYIREDFGEDFPEIIIEPGRSLISNAGVLVSEVVLISRKSRTALVRWVFTDVGKFSGLVETMDEAIKFPIHTEKKGEVEDVVIAGPSCDSADIMYENYKYGLPLNLAIGDRLYWLSTGAYTTSYSSVEFNGFPPLKDYYILAGDACESVRECKTAAGGVRAPGKNVSRCSNQSSAAAHLQCDDA</sequence>
<evidence type="ECO:0000256" key="4">
    <source>
        <dbReference type="ARBA" id="ARBA00023239"/>
    </source>
</evidence>
<dbReference type="InterPro" id="IPR009006">
    <property type="entry name" value="Ala_racemase/Decarboxylase_C"/>
</dbReference>
<dbReference type="Pfam" id="PF02784">
    <property type="entry name" value="Orn_Arg_deC_N"/>
    <property type="match status" value="1"/>
</dbReference>
<dbReference type="Proteomes" id="UP001501337">
    <property type="component" value="Unassembled WGS sequence"/>
</dbReference>
<dbReference type="PRINTS" id="PR01179">
    <property type="entry name" value="ODADCRBXLASE"/>
</dbReference>
<dbReference type="PANTHER" id="PTHR11482:SF6">
    <property type="entry name" value="ORNITHINE DECARBOXYLASE 1-RELATED"/>
    <property type="match status" value="1"/>
</dbReference>